<accession>A0ABN1GPN6</accession>
<feature type="region of interest" description="Disordered" evidence="1">
    <location>
        <begin position="1"/>
        <end position="22"/>
    </location>
</feature>
<proteinExistence type="predicted"/>
<dbReference type="EMBL" id="BAAACA010000037">
    <property type="protein sequence ID" value="GAA0615880.1"/>
    <property type="molecule type" value="Genomic_DNA"/>
</dbReference>
<gene>
    <name evidence="2" type="ORF">GCM10010394_52420</name>
</gene>
<organism evidence="2 3">
    <name type="scientific">Streptomyces crystallinus</name>
    <dbReference type="NCBI Taxonomy" id="68191"/>
    <lineage>
        <taxon>Bacteria</taxon>
        <taxon>Bacillati</taxon>
        <taxon>Actinomycetota</taxon>
        <taxon>Actinomycetes</taxon>
        <taxon>Kitasatosporales</taxon>
        <taxon>Streptomycetaceae</taxon>
        <taxon>Streptomyces</taxon>
    </lineage>
</organism>
<sequence length="71" mass="7197">MPHDRGSVPAASESVRPSRPDYGCRVDSIMGPSAAAPDSACRAVPPMQAVSGIAAGYVHVTPDPFESSSAA</sequence>
<reference evidence="3" key="1">
    <citation type="journal article" date="2019" name="Int. J. Syst. Evol. Microbiol.">
        <title>The Global Catalogue of Microorganisms (GCM) 10K type strain sequencing project: providing services to taxonomists for standard genome sequencing and annotation.</title>
        <authorList>
            <consortium name="The Broad Institute Genomics Platform"/>
            <consortium name="The Broad Institute Genome Sequencing Center for Infectious Disease"/>
            <person name="Wu L."/>
            <person name="Ma J."/>
        </authorList>
    </citation>
    <scope>NUCLEOTIDE SEQUENCE [LARGE SCALE GENOMIC DNA]</scope>
    <source>
        <strain evidence="3">JCM 5067</strain>
    </source>
</reference>
<protein>
    <submittedName>
        <fullName evidence="2">Uncharacterized protein</fullName>
    </submittedName>
</protein>
<keyword evidence="3" id="KW-1185">Reference proteome</keyword>
<evidence type="ECO:0000313" key="2">
    <source>
        <dbReference type="EMBL" id="GAA0615880.1"/>
    </source>
</evidence>
<comment type="caution">
    <text evidence="2">The sequence shown here is derived from an EMBL/GenBank/DDBJ whole genome shotgun (WGS) entry which is preliminary data.</text>
</comment>
<evidence type="ECO:0000313" key="3">
    <source>
        <dbReference type="Proteomes" id="UP001500668"/>
    </source>
</evidence>
<name>A0ABN1GPN6_9ACTN</name>
<evidence type="ECO:0000256" key="1">
    <source>
        <dbReference type="SAM" id="MobiDB-lite"/>
    </source>
</evidence>
<dbReference type="Proteomes" id="UP001500668">
    <property type="component" value="Unassembled WGS sequence"/>
</dbReference>